<keyword evidence="4 6" id="KW-0808">Transferase</keyword>
<feature type="domain" description="Aminotransferase class I/classII large" evidence="8">
    <location>
        <begin position="31"/>
        <end position="390"/>
    </location>
</feature>
<organism evidence="9 10">
    <name type="scientific">Candidatus Carbonibacillus altaicus</name>
    <dbReference type="NCBI Taxonomy" id="2163959"/>
    <lineage>
        <taxon>Bacteria</taxon>
        <taxon>Bacillati</taxon>
        <taxon>Bacillota</taxon>
        <taxon>Bacilli</taxon>
        <taxon>Bacillales</taxon>
        <taxon>Candidatus Carbonibacillus</taxon>
    </lineage>
</organism>
<dbReference type="GO" id="GO:0030170">
    <property type="term" value="F:pyridoxal phosphate binding"/>
    <property type="evidence" value="ECO:0007669"/>
    <property type="project" value="InterPro"/>
</dbReference>
<keyword evidence="5" id="KW-0663">Pyridoxal phosphate</keyword>
<dbReference type="InterPro" id="IPR004839">
    <property type="entry name" value="Aminotransferase_I/II_large"/>
</dbReference>
<protein>
    <recommendedName>
        <fullName evidence="6">Aminotransferase</fullName>
        <ecNumber evidence="6">2.6.1.-</ecNumber>
    </recommendedName>
</protein>
<gene>
    <name evidence="9" type="ORF">BSOLF_2503</name>
</gene>
<evidence type="ECO:0000313" key="9">
    <source>
        <dbReference type="EMBL" id="PTQ56942.1"/>
    </source>
</evidence>
<dbReference type="EMBL" id="PEBX01000016">
    <property type="protein sequence ID" value="PTQ56942.1"/>
    <property type="molecule type" value="Genomic_DNA"/>
</dbReference>
<dbReference type="SUPFAM" id="SSF53383">
    <property type="entry name" value="PLP-dependent transferases"/>
    <property type="match status" value="1"/>
</dbReference>
<feature type="chain" id="PRO_5015323656" description="Aminotransferase" evidence="7">
    <location>
        <begin position="19"/>
        <end position="400"/>
    </location>
</feature>
<evidence type="ECO:0000259" key="8">
    <source>
        <dbReference type="Pfam" id="PF00155"/>
    </source>
</evidence>
<dbReference type="Pfam" id="PF00155">
    <property type="entry name" value="Aminotran_1_2"/>
    <property type="match status" value="1"/>
</dbReference>
<dbReference type="Gene3D" id="3.40.640.10">
    <property type="entry name" value="Type I PLP-dependent aspartate aminotransferase-like (Major domain)"/>
    <property type="match status" value="1"/>
</dbReference>
<evidence type="ECO:0000256" key="2">
    <source>
        <dbReference type="ARBA" id="ARBA00007441"/>
    </source>
</evidence>
<evidence type="ECO:0000256" key="4">
    <source>
        <dbReference type="ARBA" id="ARBA00022679"/>
    </source>
</evidence>
<name>A0A2R6Y2T0_9BACL</name>
<dbReference type="InterPro" id="IPR050596">
    <property type="entry name" value="AspAT/PAT-like"/>
</dbReference>
<dbReference type="Gene3D" id="3.90.1150.10">
    <property type="entry name" value="Aspartate Aminotransferase, domain 1"/>
    <property type="match status" value="1"/>
</dbReference>
<dbReference type="GO" id="GO:0006520">
    <property type="term" value="P:amino acid metabolic process"/>
    <property type="evidence" value="ECO:0007669"/>
    <property type="project" value="InterPro"/>
</dbReference>
<dbReference type="FunFam" id="3.40.640.10:FF:000033">
    <property type="entry name" value="Aspartate aminotransferase"/>
    <property type="match status" value="1"/>
</dbReference>
<keyword evidence="7" id="KW-0732">Signal</keyword>
<comment type="cofactor">
    <cofactor evidence="1 6">
        <name>pyridoxal 5'-phosphate</name>
        <dbReference type="ChEBI" id="CHEBI:597326"/>
    </cofactor>
</comment>
<comment type="similarity">
    <text evidence="2 6">Belongs to the class-I pyridoxal-phosphate-dependent aminotransferase family.</text>
</comment>
<dbReference type="PANTHER" id="PTHR46383">
    <property type="entry name" value="ASPARTATE AMINOTRANSFERASE"/>
    <property type="match status" value="1"/>
</dbReference>
<keyword evidence="3 6" id="KW-0032">Aminotransferase</keyword>
<dbReference type="InterPro" id="IPR015422">
    <property type="entry name" value="PyrdxlP-dep_Trfase_small"/>
</dbReference>
<evidence type="ECO:0000256" key="6">
    <source>
        <dbReference type="RuleBase" id="RU000481"/>
    </source>
</evidence>
<evidence type="ECO:0000313" key="10">
    <source>
        <dbReference type="Proteomes" id="UP000244338"/>
    </source>
</evidence>
<accession>A0A2R6Y2T0</accession>
<feature type="signal peptide" evidence="7">
    <location>
        <begin position="1"/>
        <end position="18"/>
    </location>
</feature>
<evidence type="ECO:0000256" key="3">
    <source>
        <dbReference type="ARBA" id="ARBA00022576"/>
    </source>
</evidence>
<dbReference type="InterPro" id="IPR004838">
    <property type="entry name" value="NHTrfase_class1_PyrdxlP-BS"/>
</dbReference>
<sequence>MKPLAMRVRMLAPSPTLAITARANAMRAEGKDVLSLGAGEPDFNTPDVIIEAAYRSMKEGKTKYTPSGGIPPLREVVARELTQTIGKSYAPGHVHIASGAKQALYNVFQAIVQEEEEVIIPVPYWVSYPEQVKLSGGIPVLVPTTRENGYKLTPEALRGALSGKTRALILNSPSNPTGSLYTERELALLAEVLEAYPDVWIVSDEIYRKLIYEGEHTSIASLSDALYARTIVIDGVSKPYAMTGWRIGWAASTDRALIEALDNLSSQSTSNPTTFAQYGALHALTDESGEVEQAVQRMVATYRTRRDTIVPKLMEIPGFWLDRPPAAFYVYIDISEALKKSGFQDVDAWAEALLEEEGVAVVPGTGFGTLEHIRISYATDLDTLNEAITRMRRFVEKRMS</sequence>
<evidence type="ECO:0000256" key="5">
    <source>
        <dbReference type="ARBA" id="ARBA00022898"/>
    </source>
</evidence>
<dbReference type="Proteomes" id="UP000244338">
    <property type="component" value="Unassembled WGS sequence"/>
</dbReference>
<dbReference type="EC" id="2.6.1.-" evidence="6"/>
<comment type="caution">
    <text evidence="9">The sequence shown here is derived from an EMBL/GenBank/DDBJ whole genome shotgun (WGS) entry which is preliminary data.</text>
</comment>
<dbReference type="CDD" id="cd00609">
    <property type="entry name" value="AAT_like"/>
    <property type="match status" value="1"/>
</dbReference>
<dbReference type="AlphaFoldDB" id="A0A2R6Y2T0"/>
<proteinExistence type="inferred from homology"/>
<dbReference type="InterPro" id="IPR015421">
    <property type="entry name" value="PyrdxlP-dep_Trfase_major"/>
</dbReference>
<dbReference type="InterPro" id="IPR015424">
    <property type="entry name" value="PyrdxlP-dep_Trfase"/>
</dbReference>
<dbReference type="PANTHER" id="PTHR46383:SF1">
    <property type="entry name" value="ASPARTATE AMINOTRANSFERASE"/>
    <property type="match status" value="1"/>
</dbReference>
<reference evidence="10" key="1">
    <citation type="journal article" date="2018" name="Sci. Rep.">
        <title>Lignite coal burning seam in the remote Altai Mountains harbors a hydrogen-driven thermophilic microbial community.</title>
        <authorList>
            <person name="Kadnikov V.V."/>
            <person name="Mardanov A.V."/>
            <person name="Ivasenko D.A."/>
            <person name="Antsiferov D.V."/>
            <person name="Beletsky A.V."/>
            <person name="Karnachuk O.V."/>
            <person name="Ravin N.V."/>
        </authorList>
    </citation>
    <scope>NUCLEOTIDE SEQUENCE [LARGE SCALE GENOMIC DNA]</scope>
</reference>
<dbReference type="PROSITE" id="PS00105">
    <property type="entry name" value="AA_TRANSFER_CLASS_1"/>
    <property type="match status" value="1"/>
</dbReference>
<evidence type="ECO:0000256" key="1">
    <source>
        <dbReference type="ARBA" id="ARBA00001933"/>
    </source>
</evidence>
<evidence type="ECO:0000256" key="7">
    <source>
        <dbReference type="SAM" id="SignalP"/>
    </source>
</evidence>
<dbReference type="GO" id="GO:0008483">
    <property type="term" value="F:transaminase activity"/>
    <property type="evidence" value="ECO:0007669"/>
    <property type="project" value="UniProtKB-KW"/>
</dbReference>